<dbReference type="EMBL" id="KB743278">
    <property type="protein sequence ID" value="EOA99720.1"/>
    <property type="molecule type" value="Genomic_DNA"/>
</dbReference>
<evidence type="ECO:0000256" key="1">
    <source>
        <dbReference type="SAM" id="MobiDB-lite"/>
    </source>
</evidence>
<feature type="region of interest" description="Disordered" evidence="1">
    <location>
        <begin position="1"/>
        <end position="39"/>
    </location>
</feature>
<evidence type="ECO:0000313" key="3">
    <source>
        <dbReference type="Proteomes" id="UP000296049"/>
    </source>
</evidence>
<dbReference type="Proteomes" id="UP000296049">
    <property type="component" value="Unassembled WGS sequence"/>
</dbReference>
<gene>
    <name evidence="2" type="ORF">Anapl_15531</name>
</gene>
<dbReference type="AlphaFoldDB" id="R0JQR7"/>
<protein>
    <submittedName>
        <fullName evidence="2">Uncharacterized protein</fullName>
    </submittedName>
</protein>
<keyword evidence="3" id="KW-1185">Reference proteome</keyword>
<accession>R0JQR7</accession>
<reference evidence="3" key="1">
    <citation type="journal article" date="2013" name="Nat. Genet.">
        <title>The duck genome and transcriptome provide insight into an avian influenza virus reservoir species.</title>
        <authorList>
            <person name="Huang Y."/>
            <person name="Li Y."/>
            <person name="Burt D.W."/>
            <person name="Chen H."/>
            <person name="Zhang Y."/>
            <person name="Qian W."/>
            <person name="Kim H."/>
            <person name="Gan S."/>
            <person name="Zhao Y."/>
            <person name="Li J."/>
            <person name="Yi K."/>
            <person name="Feng H."/>
            <person name="Zhu P."/>
            <person name="Li B."/>
            <person name="Liu Q."/>
            <person name="Fairley S."/>
            <person name="Magor K.E."/>
            <person name="Du Z."/>
            <person name="Hu X."/>
            <person name="Goodman L."/>
            <person name="Tafer H."/>
            <person name="Vignal A."/>
            <person name="Lee T."/>
            <person name="Kim K.W."/>
            <person name="Sheng Z."/>
            <person name="An Y."/>
            <person name="Searle S."/>
            <person name="Herrero J."/>
            <person name="Groenen M.A."/>
            <person name="Crooijmans R.P."/>
            <person name="Faraut T."/>
            <person name="Cai Q."/>
            <person name="Webster R.G."/>
            <person name="Aldridge J.R."/>
            <person name="Warren W.C."/>
            <person name="Bartschat S."/>
            <person name="Kehr S."/>
            <person name="Marz M."/>
            <person name="Stadler P.F."/>
            <person name="Smith J."/>
            <person name="Kraus R.H."/>
            <person name="Zhao Y."/>
            <person name="Ren L."/>
            <person name="Fei J."/>
            <person name="Morisson M."/>
            <person name="Kaiser P."/>
            <person name="Griffin D.K."/>
            <person name="Rao M."/>
            <person name="Pitel F."/>
            <person name="Wang J."/>
            <person name="Li N."/>
        </authorList>
    </citation>
    <scope>NUCLEOTIDE SEQUENCE [LARGE SCALE GENOMIC DNA]</scope>
</reference>
<sequence>MMVPGESCRKRRRSSSGRPGREEGARRVAGGNDQRQTPSPTLRQFYSFLPVCFLRLKIQPPYFMRTLTVVVFIWNNIGCWDEKAVFTFPNMPPVPFVTTASSLNSADLQFRATTVMSITSSEKIKPSMPHFPRCQQAKLTCQGHLKPDGFLRGASDPHEDSI</sequence>
<name>R0JQR7_ANAPL</name>
<proteinExistence type="predicted"/>
<organism evidence="2 3">
    <name type="scientific">Anas platyrhynchos</name>
    <name type="common">Mallard</name>
    <name type="synonym">Anas boschas</name>
    <dbReference type="NCBI Taxonomy" id="8839"/>
    <lineage>
        <taxon>Eukaryota</taxon>
        <taxon>Metazoa</taxon>
        <taxon>Chordata</taxon>
        <taxon>Craniata</taxon>
        <taxon>Vertebrata</taxon>
        <taxon>Euteleostomi</taxon>
        <taxon>Archelosauria</taxon>
        <taxon>Archosauria</taxon>
        <taxon>Dinosauria</taxon>
        <taxon>Saurischia</taxon>
        <taxon>Theropoda</taxon>
        <taxon>Coelurosauria</taxon>
        <taxon>Aves</taxon>
        <taxon>Neognathae</taxon>
        <taxon>Galloanserae</taxon>
        <taxon>Anseriformes</taxon>
        <taxon>Anatidae</taxon>
        <taxon>Anatinae</taxon>
        <taxon>Anas</taxon>
    </lineage>
</organism>
<evidence type="ECO:0000313" key="2">
    <source>
        <dbReference type="EMBL" id="EOA99720.1"/>
    </source>
</evidence>